<dbReference type="Gene3D" id="3.30.565.10">
    <property type="entry name" value="Histidine kinase-like ATPase, C-terminal domain"/>
    <property type="match status" value="1"/>
</dbReference>
<dbReference type="GO" id="GO:0000156">
    <property type="term" value="F:phosphorelay response regulator activity"/>
    <property type="evidence" value="ECO:0007669"/>
    <property type="project" value="TreeGrafter"/>
</dbReference>
<keyword evidence="6" id="KW-0418">Kinase</keyword>
<reference evidence="10 11" key="1">
    <citation type="journal article" date="2015" name="Genome Announc.">
        <title>Genomes of Geoalkalibacter ferrihydriticus Z-0531T and Geoalkalibacter subterraneus Red1T, Two Haloalkaliphilic Metal-Reducing Deltaproteobacteria.</title>
        <authorList>
            <person name="Badalamenti J.P."/>
            <person name="Krajmalnik-Brown R."/>
            <person name="Torres C.I."/>
            <person name="Bond D.R."/>
        </authorList>
    </citation>
    <scope>NUCLEOTIDE SEQUENCE [LARGE SCALE GENOMIC DNA]</scope>
    <source>
        <strain evidence="10 11">Red1</strain>
    </source>
</reference>
<evidence type="ECO:0000256" key="6">
    <source>
        <dbReference type="ARBA" id="ARBA00022777"/>
    </source>
</evidence>
<dbReference type="PANTHER" id="PTHR42878:SF7">
    <property type="entry name" value="SENSOR HISTIDINE KINASE GLRK"/>
    <property type="match status" value="1"/>
</dbReference>
<dbReference type="Pfam" id="PF02518">
    <property type="entry name" value="HATPase_c"/>
    <property type="match status" value="1"/>
</dbReference>
<evidence type="ECO:0000256" key="1">
    <source>
        <dbReference type="ARBA" id="ARBA00000085"/>
    </source>
</evidence>
<dbReference type="RefSeq" id="WP_040201395.1">
    <property type="nucleotide sequence ID" value="NZ_CP010311.1"/>
</dbReference>
<keyword evidence="8" id="KW-0902">Two-component regulatory system</keyword>
<accession>A0A0B5FH47</accession>
<evidence type="ECO:0000313" key="11">
    <source>
        <dbReference type="Proteomes" id="UP000035036"/>
    </source>
</evidence>
<dbReference type="PANTHER" id="PTHR42878">
    <property type="entry name" value="TWO-COMPONENT HISTIDINE KINASE"/>
    <property type="match status" value="1"/>
</dbReference>
<dbReference type="CDD" id="cd00075">
    <property type="entry name" value="HATPase"/>
    <property type="match status" value="1"/>
</dbReference>
<sequence length="115" mass="12592">MVAIFIDLCYSVKVMENLLSNAVKYSPDSRIIEVSGRCEGSEYQVSVRDWGIGMTREQSAQAFDKFYRADHSNIAVSGTGLGLSIVKHIVASHGGRIWIDSATGTGTSVYFTLPR</sequence>
<dbReference type="InterPro" id="IPR036890">
    <property type="entry name" value="HATPase_C_sf"/>
</dbReference>
<dbReference type="KEGG" id="gsb:GSUB_14300"/>
<feature type="domain" description="Histidine kinase" evidence="9">
    <location>
        <begin position="13"/>
        <end position="115"/>
    </location>
</feature>
<dbReference type="GO" id="GO:0030295">
    <property type="term" value="F:protein kinase activator activity"/>
    <property type="evidence" value="ECO:0007669"/>
    <property type="project" value="TreeGrafter"/>
</dbReference>
<evidence type="ECO:0000256" key="2">
    <source>
        <dbReference type="ARBA" id="ARBA00012438"/>
    </source>
</evidence>
<dbReference type="InterPro" id="IPR005467">
    <property type="entry name" value="His_kinase_dom"/>
</dbReference>
<dbReference type="EC" id="2.7.13.3" evidence="2"/>
<evidence type="ECO:0000313" key="10">
    <source>
        <dbReference type="EMBL" id="AJF07487.1"/>
    </source>
</evidence>
<dbReference type="InterPro" id="IPR003594">
    <property type="entry name" value="HATPase_dom"/>
</dbReference>
<evidence type="ECO:0000256" key="3">
    <source>
        <dbReference type="ARBA" id="ARBA00022553"/>
    </source>
</evidence>
<evidence type="ECO:0000256" key="8">
    <source>
        <dbReference type="ARBA" id="ARBA00023012"/>
    </source>
</evidence>
<keyword evidence="11" id="KW-1185">Reference proteome</keyword>
<evidence type="ECO:0000256" key="7">
    <source>
        <dbReference type="ARBA" id="ARBA00022840"/>
    </source>
</evidence>
<dbReference type="AlphaFoldDB" id="A0A0B5FH47"/>
<proteinExistence type="predicted"/>
<dbReference type="InterPro" id="IPR004358">
    <property type="entry name" value="Sig_transdc_His_kin-like_C"/>
</dbReference>
<dbReference type="FunFam" id="3.30.565.10:FF:000006">
    <property type="entry name" value="Sensor histidine kinase WalK"/>
    <property type="match status" value="1"/>
</dbReference>
<keyword evidence="3" id="KW-0597">Phosphoprotein</keyword>
<evidence type="ECO:0000256" key="4">
    <source>
        <dbReference type="ARBA" id="ARBA00022679"/>
    </source>
</evidence>
<gene>
    <name evidence="10" type="ORF">GSUB_14300</name>
</gene>
<name>A0A0B5FH47_9BACT</name>
<comment type="catalytic activity">
    <reaction evidence="1">
        <text>ATP + protein L-histidine = ADP + protein N-phospho-L-histidine.</text>
        <dbReference type="EC" id="2.7.13.3"/>
    </reaction>
</comment>
<dbReference type="EMBL" id="CP010311">
    <property type="protein sequence ID" value="AJF07487.1"/>
    <property type="molecule type" value="Genomic_DNA"/>
</dbReference>
<evidence type="ECO:0000259" key="9">
    <source>
        <dbReference type="PROSITE" id="PS50109"/>
    </source>
</evidence>
<dbReference type="STRING" id="483547.GSUB_14300"/>
<dbReference type="Proteomes" id="UP000035036">
    <property type="component" value="Chromosome"/>
</dbReference>
<dbReference type="OrthoDB" id="5499652at2"/>
<evidence type="ECO:0000256" key="5">
    <source>
        <dbReference type="ARBA" id="ARBA00022741"/>
    </source>
</evidence>
<keyword evidence="4" id="KW-0808">Transferase</keyword>
<keyword evidence="5" id="KW-0547">Nucleotide-binding</keyword>
<protein>
    <recommendedName>
        <fullName evidence="2">histidine kinase</fullName>
        <ecNumber evidence="2">2.7.13.3</ecNumber>
    </recommendedName>
</protein>
<dbReference type="InterPro" id="IPR050351">
    <property type="entry name" value="BphY/WalK/GraS-like"/>
</dbReference>
<dbReference type="PROSITE" id="PS50109">
    <property type="entry name" value="HIS_KIN"/>
    <property type="match status" value="1"/>
</dbReference>
<dbReference type="GO" id="GO:0004673">
    <property type="term" value="F:protein histidine kinase activity"/>
    <property type="evidence" value="ECO:0007669"/>
    <property type="project" value="UniProtKB-EC"/>
</dbReference>
<dbReference type="SMART" id="SM00387">
    <property type="entry name" value="HATPase_c"/>
    <property type="match status" value="1"/>
</dbReference>
<dbReference type="PRINTS" id="PR00344">
    <property type="entry name" value="BCTRLSENSOR"/>
</dbReference>
<dbReference type="GO" id="GO:0007234">
    <property type="term" value="P:osmosensory signaling via phosphorelay pathway"/>
    <property type="evidence" value="ECO:0007669"/>
    <property type="project" value="TreeGrafter"/>
</dbReference>
<organism evidence="10 11">
    <name type="scientific">Geoalkalibacter subterraneus</name>
    <dbReference type="NCBI Taxonomy" id="483547"/>
    <lineage>
        <taxon>Bacteria</taxon>
        <taxon>Pseudomonadati</taxon>
        <taxon>Thermodesulfobacteriota</taxon>
        <taxon>Desulfuromonadia</taxon>
        <taxon>Desulfuromonadales</taxon>
        <taxon>Geoalkalibacteraceae</taxon>
        <taxon>Geoalkalibacter</taxon>
    </lineage>
</organism>
<dbReference type="GO" id="GO:0005524">
    <property type="term" value="F:ATP binding"/>
    <property type="evidence" value="ECO:0007669"/>
    <property type="project" value="UniProtKB-KW"/>
</dbReference>
<dbReference type="HOGENOM" id="CLU_000445_89_31_7"/>
<dbReference type="SUPFAM" id="SSF55874">
    <property type="entry name" value="ATPase domain of HSP90 chaperone/DNA topoisomerase II/histidine kinase"/>
    <property type="match status" value="1"/>
</dbReference>
<keyword evidence="7" id="KW-0067">ATP-binding</keyword>